<name>A0ABQ7VZ76_SOLTU</name>
<comment type="caution">
    <text evidence="1">The sequence shown here is derived from an EMBL/GenBank/DDBJ whole genome shotgun (WGS) entry which is preliminary data.</text>
</comment>
<protein>
    <recommendedName>
        <fullName evidence="3">Retrotransposon Copia-like N-terminal domain-containing protein</fullName>
    </recommendedName>
</protein>
<evidence type="ECO:0000313" key="2">
    <source>
        <dbReference type="Proteomes" id="UP000826656"/>
    </source>
</evidence>
<accession>A0ABQ7VZ76</accession>
<reference evidence="1 2" key="1">
    <citation type="journal article" date="2021" name="bioRxiv">
        <title>Chromosome-scale and haplotype-resolved genome assembly of a tetraploid potato cultivar.</title>
        <authorList>
            <person name="Sun H."/>
            <person name="Jiao W.-B."/>
            <person name="Krause K."/>
            <person name="Campoy J.A."/>
            <person name="Goel M."/>
            <person name="Folz-Donahue K."/>
            <person name="Kukat C."/>
            <person name="Huettel B."/>
            <person name="Schneeberger K."/>
        </authorList>
    </citation>
    <scope>NUCLEOTIDE SEQUENCE [LARGE SCALE GENOMIC DNA]</scope>
    <source>
        <strain evidence="1">SolTubOtavaFocal</strain>
        <tissue evidence="1">Leaves</tissue>
    </source>
</reference>
<dbReference type="EMBL" id="JAIVGD010000005">
    <property type="protein sequence ID" value="KAH0773814.1"/>
    <property type="molecule type" value="Genomic_DNA"/>
</dbReference>
<proteinExistence type="predicted"/>
<evidence type="ECO:0000313" key="1">
    <source>
        <dbReference type="EMBL" id="KAH0773814.1"/>
    </source>
</evidence>
<gene>
    <name evidence="1" type="ORF">KY290_010951</name>
</gene>
<keyword evidence="2" id="KW-1185">Reference proteome</keyword>
<organism evidence="1 2">
    <name type="scientific">Solanum tuberosum</name>
    <name type="common">Potato</name>
    <dbReference type="NCBI Taxonomy" id="4113"/>
    <lineage>
        <taxon>Eukaryota</taxon>
        <taxon>Viridiplantae</taxon>
        <taxon>Streptophyta</taxon>
        <taxon>Embryophyta</taxon>
        <taxon>Tracheophyta</taxon>
        <taxon>Spermatophyta</taxon>
        <taxon>Magnoliopsida</taxon>
        <taxon>eudicotyledons</taxon>
        <taxon>Gunneridae</taxon>
        <taxon>Pentapetalae</taxon>
        <taxon>asterids</taxon>
        <taxon>lamiids</taxon>
        <taxon>Solanales</taxon>
        <taxon>Solanaceae</taxon>
        <taxon>Solanoideae</taxon>
        <taxon>Solaneae</taxon>
        <taxon>Solanum</taxon>
    </lineage>
</organism>
<sequence>MSHFNPLSSILNQNKLEGPNYIDWKRNLDIVLTSKGYKFILVEECPIKSADPTDEKVQAYDKWHQHQSMTSAYDMLASLKEMFGE</sequence>
<dbReference type="Proteomes" id="UP000826656">
    <property type="component" value="Unassembled WGS sequence"/>
</dbReference>
<evidence type="ECO:0008006" key="3">
    <source>
        <dbReference type="Google" id="ProtNLM"/>
    </source>
</evidence>